<evidence type="ECO:0000313" key="1">
    <source>
        <dbReference type="EMBL" id="CAL1299114.1"/>
    </source>
</evidence>
<keyword evidence="2" id="KW-1185">Reference proteome</keyword>
<dbReference type="Proteomes" id="UP001497382">
    <property type="component" value="Unassembled WGS sequence"/>
</dbReference>
<evidence type="ECO:0000313" key="2">
    <source>
        <dbReference type="Proteomes" id="UP001497382"/>
    </source>
</evidence>
<gene>
    <name evidence="1" type="ORF">LARSCL_LOCUS21160</name>
</gene>
<name>A0AAV2BTZ2_9ARAC</name>
<dbReference type="EMBL" id="CAXIEN010000485">
    <property type="protein sequence ID" value="CAL1299114.1"/>
    <property type="molecule type" value="Genomic_DNA"/>
</dbReference>
<protein>
    <submittedName>
        <fullName evidence="1">Uncharacterized protein</fullName>
    </submittedName>
</protein>
<accession>A0AAV2BTZ2</accession>
<reference evidence="1 2" key="1">
    <citation type="submission" date="2024-04" db="EMBL/GenBank/DDBJ databases">
        <authorList>
            <person name="Rising A."/>
            <person name="Reimegard J."/>
            <person name="Sonavane S."/>
            <person name="Akerstrom W."/>
            <person name="Nylinder S."/>
            <person name="Hedman E."/>
            <person name="Kallberg Y."/>
        </authorList>
    </citation>
    <scope>NUCLEOTIDE SEQUENCE [LARGE SCALE GENOMIC DNA]</scope>
</reference>
<dbReference type="AlphaFoldDB" id="A0AAV2BTZ2"/>
<proteinExistence type="predicted"/>
<comment type="caution">
    <text evidence="1">The sequence shown here is derived from an EMBL/GenBank/DDBJ whole genome shotgun (WGS) entry which is preliminary data.</text>
</comment>
<organism evidence="1 2">
    <name type="scientific">Larinioides sclopetarius</name>
    <dbReference type="NCBI Taxonomy" id="280406"/>
    <lineage>
        <taxon>Eukaryota</taxon>
        <taxon>Metazoa</taxon>
        <taxon>Ecdysozoa</taxon>
        <taxon>Arthropoda</taxon>
        <taxon>Chelicerata</taxon>
        <taxon>Arachnida</taxon>
        <taxon>Araneae</taxon>
        <taxon>Araneomorphae</taxon>
        <taxon>Entelegynae</taxon>
        <taxon>Araneoidea</taxon>
        <taxon>Araneidae</taxon>
        <taxon>Larinioides</taxon>
    </lineage>
</organism>
<sequence length="66" mass="7874">MVEGFSHFKNEQIPCENLFFFPFSFFFSVRSKGIFHRLSITLDRSRRRKAGIRFEANILNKNPFVT</sequence>